<evidence type="ECO:0000256" key="2">
    <source>
        <dbReference type="ARBA" id="ARBA00022803"/>
    </source>
</evidence>
<dbReference type="SUPFAM" id="SSF48452">
    <property type="entry name" value="TPR-like"/>
    <property type="match status" value="4"/>
</dbReference>
<comment type="caution">
    <text evidence="4">The sequence shown here is derived from an EMBL/GenBank/DDBJ whole genome shotgun (WGS) entry which is preliminary data.</text>
</comment>
<feature type="repeat" description="TPR" evidence="3">
    <location>
        <begin position="412"/>
        <end position="445"/>
    </location>
</feature>
<keyword evidence="1" id="KW-0677">Repeat</keyword>
<evidence type="ECO:0000313" key="5">
    <source>
        <dbReference type="Proteomes" id="UP000179242"/>
    </source>
</evidence>
<dbReference type="SMART" id="SM00028">
    <property type="entry name" value="TPR"/>
    <property type="match status" value="13"/>
</dbReference>
<accession>A0A1F4U5Q7</accession>
<organism evidence="4 5">
    <name type="scientific">candidate division WOR-1 bacterium RIFOXYC2_FULL_46_14</name>
    <dbReference type="NCBI Taxonomy" id="1802587"/>
    <lineage>
        <taxon>Bacteria</taxon>
        <taxon>Bacillati</taxon>
        <taxon>Saganbacteria</taxon>
    </lineage>
</organism>
<dbReference type="Pfam" id="PF13174">
    <property type="entry name" value="TPR_6"/>
    <property type="match status" value="2"/>
</dbReference>
<dbReference type="InterPro" id="IPR019734">
    <property type="entry name" value="TPR_rpt"/>
</dbReference>
<dbReference type="PANTHER" id="PTHR45586:SF1">
    <property type="entry name" value="LIPOPOLYSACCHARIDE ASSEMBLY PROTEIN B"/>
    <property type="match status" value="1"/>
</dbReference>
<feature type="repeat" description="TPR" evidence="3">
    <location>
        <begin position="105"/>
        <end position="138"/>
    </location>
</feature>
<feature type="repeat" description="TPR" evidence="3">
    <location>
        <begin position="277"/>
        <end position="310"/>
    </location>
</feature>
<dbReference type="PROSITE" id="PS50005">
    <property type="entry name" value="TPR"/>
    <property type="match status" value="6"/>
</dbReference>
<dbReference type="Gene3D" id="1.25.40.10">
    <property type="entry name" value="Tetratricopeptide repeat domain"/>
    <property type="match status" value="4"/>
</dbReference>
<dbReference type="InterPro" id="IPR011990">
    <property type="entry name" value="TPR-like_helical_dom_sf"/>
</dbReference>
<dbReference type="Pfam" id="PF13181">
    <property type="entry name" value="TPR_8"/>
    <property type="match status" value="1"/>
</dbReference>
<protein>
    <recommendedName>
        <fullName evidence="6">Tetratricopeptide repeat protein</fullName>
    </recommendedName>
</protein>
<evidence type="ECO:0008006" key="6">
    <source>
        <dbReference type="Google" id="ProtNLM"/>
    </source>
</evidence>
<reference evidence="4 5" key="1">
    <citation type="journal article" date="2016" name="Nat. Commun.">
        <title>Thousands of microbial genomes shed light on interconnected biogeochemical processes in an aquifer system.</title>
        <authorList>
            <person name="Anantharaman K."/>
            <person name="Brown C.T."/>
            <person name="Hug L.A."/>
            <person name="Sharon I."/>
            <person name="Castelle C.J."/>
            <person name="Probst A.J."/>
            <person name="Thomas B.C."/>
            <person name="Singh A."/>
            <person name="Wilkins M.J."/>
            <person name="Karaoz U."/>
            <person name="Brodie E.L."/>
            <person name="Williams K.H."/>
            <person name="Hubbard S.S."/>
            <person name="Banfield J.F."/>
        </authorList>
    </citation>
    <scope>NUCLEOTIDE SEQUENCE [LARGE SCALE GENOMIC DNA]</scope>
</reference>
<dbReference type="AlphaFoldDB" id="A0A1F4U5Q7"/>
<sequence>MKEQLCETKEQLAQDPGNPRLLRQLGWLYLNSHCFKKANEEYALAVTRAPRLASEIILDHERLIETEPQNSMARLSLVSFLLNNSEFEAAILELEELLEINSNDARSYNLLGKLYIQLNRIDAALSLLEKALATGVNDIGISQMLAGVYLEKGRFEEAIRFYEDLIKHLPSDKNILRTLGELYTRTGKLNRAAERFGGLFALDPESAGEVIKKLEALLLKDETNLKVREVLSHIYMRSLKPDRAAETLREILLLDPQKIDFVIEKNKIILKNYPNHPQALLTLASVLAQKGDFSEAIENFKQLIKNHPDFKEEAIEGARDILKKYPDQYLANQFLAETHLLDGNFSEAIAELHRLLSLHQESADWILSKLKDLTKKEARLFEITGYAWLKKENSDRALVEAEALMANDKEYAPAHILFGKIYLAKNLTRKARESFLSALKLDPYNITIHSLVKEASVKELSLEEESLKKRSAHFDLAKIYIGMERREEALRELQLARGDERVPIQIAELYIEEGRFNLAQAALINQNGHPSILNQARFKLAACYEAQGNIKKAIKVLEEIQAYEMEYPGLEQKIKFLKSSSLKSLQNRTLALLIFNPESRATYAFWGRESKSGSKKQNITASFGLSHNNAGFDYYIKGMLKAAREEFDLASKIDPAFSAAGNNLGATYVAEGRAGEALQKFREALRIEGGSAVFLNNFGVASFLEKDLAQAEKYFDLAHENDPELSAAAINRGDLAYLNGRAKKAVESYQTVKNHDLLYSLARKRLLYKTA</sequence>
<evidence type="ECO:0000256" key="1">
    <source>
        <dbReference type="ARBA" id="ARBA00022737"/>
    </source>
</evidence>
<proteinExistence type="predicted"/>
<keyword evidence="2 3" id="KW-0802">TPR repeat</keyword>
<feature type="repeat" description="TPR" evidence="3">
    <location>
        <begin position="173"/>
        <end position="206"/>
    </location>
</feature>
<dbReference type="Pfam" id="PF14559">
    <property type="entry name" value="TPR_19"/>
    <property type="match status" value="1"/>
</dbReference>
<name>A0A1F4U5Q7_UNCSA</name>
<gene>
    <name evidence="4" type="ORF">A2438_02560</name>
</gene>
<dbReference type="InterPro" id="IPR051012">
    <property type="entry name" value="CellSynth/LPSAsmb/PSIAsmb"/>
</dbReference>
<dbReference type="EMBL" id="MEUJ01000004">
    <property type="protein sequence ID" value="OGC40150.1"/>
    <property type="molecule type" value="Genomic_DNA"/>
</dbReference>
<feature type="repeat" description="TPR" evidence="3">
    <location>
        <begin position="139"/>
        <end position="172"/>
    </location>
</feature>
<evidence type="ECO:0000256" key="3">
    <source>
        <dbReference type="PROSITE-ProRule" id="PRU00339"/>
    </source>
</evidence>
<feature type="repeat" description="TPR" evidence="3">
    <location>
        <begin position="658"/>
        <end position="691"/>
    </location>
</feature>
<dbReference type="Proteomes" id="UP000179242">
    <property type="component" value="Unassembled WGS sequence"/>
</dbReference>
<evidence type="ECO:0000313" key="4">
    <source>
        <dbReference type="EMBL" id="OGC40150.1"/>
    </source>
</evidence>
<dbReference type="PANTHER" id="PTHR45586">
    <property type="entry name" value="TPR REPEAT-CONTAINING PROTEIN PA4667"/>
    <property type="match status" value="1"/>
</dbReference>